<comment type="caution">
    <text evidence="2">The sequence shown here is derived from an EMBL/GenBank/DDBJ whole genome shotgun (WGS) entry which is preliminary data.</text>
</comment>
<dbReference type="EMBL" id="BGPR01000033">
    <property type="protein sequence ID" value="GBL83527.1"/>
    <property type="molecule type" value="Genomic_DNA"/>
</dbReference>
<sequence>MEINTLKSRTKLRLTFTVGTTAVTDNQKPVSPSPTGNLNDSRFNSSSAEGRHLVTNHLATARPLPKKVRIITGGETHLLVHMFRNMISPLAWEENENKIL</sequence>
<dbReference type="AlphaFoldDB" id="A0A4Y2AVJ0"/>
<evidence type="ECO:0000313" key="2">
    <source>
        <dbReference type="EMBL" id="GBL83527.1"/>
    </source>
</evidence>
<gene>
    <name evidence="2" type="ORF">AVEN_196372_1</name>
</gene>
<evidence type="ECO:0000313" key="3">
    <source>
        <dbReference type="Proteomes" id="UP000499080"/>
    </source>
</evidence>
<accession>A0A4Y2AVJ0</accession>
<name>A0A4Y2AVJ0_ARAVE</name>
<feature type="region of interest" description="Disordered" evidence="1">
    <location>
        <begin position="23"/>
        <end position="46"/>
    </location>
</feature>
<dbReference type="Proteomes" id="UP000499080">
    <property type="component" value="Unassembled WGS sequence"/>
</dbReference>
<organism evidence="2 3">
    <name type="scientific">Araneus ventricosus</name>
    <name type="common">Orbweaver spider</name>
    <name type="synonym">Epeira ventricosa</name>
    <dbReference type="NCBI Taxonomy" id="182803"/>
    <lineage>
        <taxon>Eukaryota</taxon>
        <taxon>Metazoa</taxon>
        <taxon>Ecdysozoa</taxon>
        <taxon>Arthropoda</taxon>
        <taxon>Chelicerata</taxon>
        <taxon>Arachnida</taxon>
        <taxon>Araneae</taxon>
        <taxon>Araneomorphae</taxon>
        <taxon>Entelegynae</taxon>
        <taxon>Araneoidea</taxon>
        <taxon>Araneidae</taxon>
        <taxon>Araneus</taxon>
    </lineage>
</organism>
<proteinExistence type="predicted"/>
<reference evidence="2 3" key="1">
    <citation type="journal article" date="2019" name="Sci. Rep.">
        <title>Orb-weaving spider Araneus ventricosus genome elucidates the spidroin gene catalogue.</title>
        <authorList>
            <person name="Kono N."/>
            <person name="Nakamura H."/>
            <person name="Ohtoshi R."/>
            <person name="Moran D.A.P."/>
            <person name="Shinohara A."/>
            <person name="Yoshida Y."/>
            <person name="Fujiwara M."/>
            <person name="Mori M."/>
            <person name="Tomita M."/>
            <person name="Arakawa K."/>
        </authorList>
    </citation>
    <scope>NUCLEOTIDE SEQUENCE [LARGE SCALE GENOMIC DNA]</scope>
</reference>
<evidence type="ECO:0000256" key="1">
    <source>
        <dbReference type="SAM" id="MobiDB-lite"/>
    </source>
</evidence>
<protein>
    <submittedName>
        <fullName evidence="2">Uncharacterized protein</fullName>
    </submittedName>
</protein>
<keyword evidence="3" id="KW-1185">Reference proteome</keyword>